<keyword evidence="2" id="KW-1185">Reference proteome</keyword>
<dbReference type="EMBL" id="CP076460">
    <property type="protein sequence ID" value="QWQ32506.1"/>
    <property type="molecule type" value="Genomic_DNA"/>
</dbReference>
<proteinExistence type="predicted"/>
<dbReference type="Proteomes" id="UP000679129">
    <property type="component" value="Chromosome"/>
</dbReference>
<sequence length="94" mass="10886">MLFRILHKRNGINETKISNWTNDYAGIEKRRFAKQKNVKKEISLKIAAVDKKSDTVLFYQPTLSISTDDAKDIYEFSHDKSQPNQYSNAIAYGE</sequence>
<name>A0A8F1MCQ8_9BACT</name>
<dbReference type="KEGG" id="mnd:KOY48_01440"/>
<accession>A0A8F1MCQ8</accession>
<evidence type="ECO:0000313" key="1">
    <source>
        <dbReference type="EMBL" id="QWQ32506.1"/>
    </source>
</evidence>
<organism evidence="1 2">
    <name type="scientific">Candidatus Minimicrobia naudis</name>
    <dbReference type="NCBI Taxonomy" id="2841263"/>
    <lineage>
        <taxon>Bacteria</taxon>
        <taxon>Candidatus Saccharimonadota</taxon>
        <taxon>Candidatus Saccharimonadota incertae sedis</taxon>
        <taxon>Candidatus Minimicrobia</taxon>
    </lineage>
</organism>
<dbReference type="AlphaFoldDB" id="A0A8F1MCQ8"/>
<protein>
    <submittedName>
        <fullName evidence="1">Uncharacterized protein</fullName>
    </submittedName>
</protein>
<evidence type="ECO:0000313" key="2">
    <source>
        <dbReference type="Proteomes" id="UP000679129"/>
    </source>
</evidence>
<reference evidence="1" key="1">
    <citation type="submission" date="2021-06" db="EMBL/GenBank/DDBJ databases">
        <title>An adapted protocol for Saccharibacteria cultivation: two new species join this phylum of Candidate Phyla Radiations.</title>
        <authorList>
            <person name="Ibrahim A."/>
            <person name="Maatouk M."/>
            <person name="Zgheib R."/>
            <person name="Haddad G."/>
            <person name="Bou Khalil J."/>
            <person name="Raoult D."/>
            <person name="Bittar F."/>
        </authorList>
    </citation>
    <scope>NUCLEOTIDE SEQUENCE</scope>
    <source>
        <strain evidence="1">IHU1</strain>
    </source>
</reference>
<gene>
    <name evidence="1" type="ORF">KOY48_01440</name>
</gene>